<name>A0AA38Y132_9EURO</name>
<evidence type="ECO:0000256" key="2">
    <source>
        <dbReference type="ARBA" id="ARBA00023125"/>
    </source>
</evidence>
<keyword evidence="3" id="KW-0804">Transcription</keyword>
<dbReference type="CDD" id="cd12148">
    <property type="entry name" value="fungal_TF_MHR"/>
    <property type="match status" value="1"/>
</dbReference>
<dbReference type="PANTHER" id="PTHR47424">
    <property type="entry name" value="REGULATORY PROTEIN GAL4"/>
    <property type="match status" value="1"/>
</dbReference>
<proteinExistence type="predicted"/>
<dbReference type="PANTHER" id="PTHR47424:SF3">
    <property type="entry name" value="REGULATORY PROTEIN GAL4"/>
    <property type="match status" value="1"/>
</dbReference>
<evidence type="ECO:0000259" key="5">
    <source>
        <dbReference type="SMART" id="SM00906"/>
    </source>
</evidence>
<accession>A0AA38Y132</accession>
<dbReference type="SMART" id="SM00906">
    <property type="entry name" value="Fungal_trans"/>
    <property type="match status" value="1"/>
</dbReference>
<evidence type="ECO:0000256" key="3">
    <source>
        <dbReference type="ARBA" id="ARBA00023163"/>
    </source>
</evidence>
<dbReference type="Proteomes" id="UP001172681">
    <property type="component" value="Unassembled WGS sequence"/>
</dbReference>
<comment type="caution">
    <text evidence="6">The sequence shown here is derived from an EMBL/GenBank/DDBJ whole genome shotgun (WGS) entry which is preliminary data.</text>
</comment>
<reference evidence="6" key="1">
    <citation type="submission" date="2022-10" db="EMBL/GenBank/DDBJ databases">
        <title>Culturing micro-colonial fungi from biological soil crusts in the Mojave desert and describing Neophaeococcomyces mojavensis, and introducing the new genera and species Taxawa tesnikishii.</title>
        <authorList>
            <person name="Kurbessoian T."/>
            <person name="Stajich J.E."/>
        </authorList>
    </citation>
    <scope>NUCLEOTIDE SEQUENCE</scope>
    <source>
        <strain evidence="6">TK_35</strain>
    </source>
</reference>
<feature type="domain" description="Xylanolytic transcriptional activator regulatory" evidence="5">
    <location>
        <begin position="226"/>
        <end position="298"/>
    </location>
</feature>
<keyword evidence="7" id="KW-1185">Reference proteome</keyword>
<dbReference type="AlphaFoldDB" id="A0AA38Y132"/>
<keyword evidence="1" id="KW-0805">Transcription regulation</keyword>
<dbReference type="GO" id="GO:0005634">
    <property type="term" value="C:nucleus"/>
    <property type="evidence" value="ECO:0007669"/>
    <property type="project" value="TreeGrafter"/>
</dbReference>
<dbReference type="GO" id="GO:0006351">
    <property type="term" value="P:DNA-templated transcription"/>
    <property type="evidence" value="ECO:0007669"/>
    <property type="project" value="InterPro"/>
</dbReference>
<evidence type="ECO:0000313" key="7">
    <source>
        <dbReference type="Proteomes" id="UP001172681"/>
    </source>
</evidence>
<evidence type="ECO:0000256" key="1">
    <source>
        <dbReference type="ARBA" id="ARBA00023015"/>
    </source>
</evidence>
<dbReference type="EMBL" id="JAPDRN010000060">
    <property type="protein sequence ID" value="KAJ9631153.1"/>
    <property type="molecule type" value="Genomic_DNA"/>
</dbReference>
<keyword evidence="2" id="KW-0238">DNA-binding</keyword>
<evidence type="ECO:0000313" key="6">
    <source>
        <dbReference type="EMBL" id="KAJ9631153.1"/>
    </source>
</evidence>
<dbReference type="GO" id="GO:0000435">
    <property type="term" value="P:positive regulation of transcription from RNA polymerase II promoter by galactose"/>
    <property type="evidence" value="ECO:0007669"/>
    <property type="project" value="TreeGrafter"/>
</dbReference>
<gene>
    <name evidence="6" type="ORF">H2204_008375</name>
</gene>
<dbReference type="InterPro" id="IPR051127">
    <property type="entry name" value="Fungal_SecMet_Regulators"/>
</dbReference>
<organism evidence="6 7">
    <name type="scientific">Knufia peltigerae</name>
    <dbReference type="NCBI Taxonomy" id="1002370"/>
    <lineage>
        <taxon>Eukaryota</taxon>
        <taxon>Fungi</taxon>
        <taxon>Dikarya</taxon>
        <taxon>Ascomycota</taxon>
        <taxon>Pezizomycotina</taxon>
        <taxon>Eurotiomycetes</taxon>
        <taxon>Chaetothyriomycetidae</taxon>
        <taxon>Chaetothyriales</taxon>
        <taxon>Trichomeriaceae</taxon>
        <taxon>Knufia</taxon>
    </lineage>
</organism>
<dbReference type="Pfam" id="PF04082">
    <property type="entry name" value="Fungal_trans"/>
    <property type="match status" value="1"/>
</dbReference>
<dbReference type="InterPro" id="IPR007219">
    <property type="entry name" value="XnlR_reg_dom"/>
</dbReference>
<keyword evidence="4" id="KW-0539">Nucleus</keyword>
<dbReference type="GO" id="GO:0000981">
    <property type="term" value="F:DNA-binding transcription factor activity, RNA polymerase II-specific"/>
    <property type="evidence" value="ECO:0007669"/>
    <property type="project" value="TreeGrafter"/>
</dbReference>
<dbReference type="GO" id="GO:0008270">
    <property type="term" value="F:zinc ion binding"/>
    <property type="evidence" value="ECO:0007669"/>
    <property type="project" value="InterPro"/>
</dbReference>
<evidence type="ECO:0000256" key="4">
    <source>
        <dbReference type="ARBA" id="ARBA00023242"/>
    </source>
</evidence>
<dbReference type="GO" id="GO:0000978">
    <property type="term" value="F:RNA polymerase II cis-regulatory region sequence-specific DNA binding"/>
    <property type="evidence" value="ECO:0007669"/>
    <property type="project" value="TreeGrafter"/>
</dbReference>
<protein>
    <recommendedName>
        <fullName evidence="5">Xylanolytic transcriptional activator regulatory domain-containing protein</fullName>
    </recommendedName>
</protein>
<sequence>MKFLQTDQTFATEIDAVETSPNRISTGERLAVDALNAVPDSPTNHLSSGSSALAFTRTVARTLEALHKPPDAFPLHFLVVEDTPRHQALGPEDASINDDPFALPTRAAADRYVKCFFESIHSVFPVLHQPDFHEGYRSLWTDNNDGGPSNPSDPIFLATIYLVFALGCHFSSTNPQEKRVSVSDQFYQRSRKLVTLETLDLIPFHGVQLLLLHAVYLQSTSYARRCWNVVGTSIRAAQNLGLHLDSDGFQRSQKEREIRRRVWYTCVILDRLVALVFHRPVILNSTPKCSLPLMIDDEYLLEDGEGRQPRDAPSRMGLFINSIKLFNILPDILTTFYSNHATEYYVLNIKTSGWSQTWLTDLLHMDKKLDDLLINLPPHLQRDLGAEAIQALGEDWVDLQVNVFYSRFFYIRALLLRPLLLFVAQHGSNLNLGQKRESCYLEQDLVVKICVHCVSTATSLVNLKYNSLNDNYPSPPWHSIHYIFVAAILIATARLCPIPDSSFDDTSLKSVWYRCITILEDHRRQFEAAATVLQILNTLGRCIDAAKETRPNPHDQQNYLVSDQELAKTQFNRQWSEQGLGEDFTSMNDPVMTAELPFENAWFSSELLSTDWLNYDFTRVAW</sequence>